<dbReference type="Pfam" id="PF00356">
    <property type="entry name" value="LacI"/>
    <property type="match status" value="1"/>
</dbReference>
<evidence type="ECO:0000256" key="2">
    <source>
        <dbReference type="ARBA" id="ARBA00023125"/>
    </source>
</evidence>
<reference evidence="5 6" key="1">
    <citation type="submission" date="2020-08" db="EMBL/GenBank/DDBJ databases">
        <title>Sequencing the genomes of 1000 actinobacteria strains.</title>
        <authorList>
            <person name="Klenk H.-P."/>
        </authorList>
    </citation>
    <scope>NUCLEOTIDE SEQUENCE [LARGE SCALE GENOMIC DNA]</scope>
    <source>
        <strain evidence="5 6">DSM 23889</strain>
    </source>
</reference>
<evidence type="ECO:0000313" key="6">
    <source>
        <dbReference type="Proteomes" id="UP000552883"/>
    </source>
</evidence>
<dbReference type="SUPFAM" id="SSF47413">
    <property type="entry name" value="lambda repressor-like DNA-binding domains"/>
    <property type="match status" value="1"/>
</dbReference>
<organism evidence="5 6">
    <name type="scientific">Microcella frigidaquae</name>
    <dbReference type="NCBI Taxonomy" id="424758"/>
    <lineage>
        <taxon>Bacteria</taxon>
        <taxon>Bacillati</taxon>
        <taxon>Actinomycetota</taxon>
        <taxon>Actinomycetes</taxon>
        <taxon>Micrococcales</taxon>
        <taxon>Microbacteriaceae</taxon>
        <taxon>Microcella</taxon>
    </lineage>
</organism>
<dbReference type="InterPro" id="IPR028082">
    <property type="entry name" value="Peripla_BP_I"/>
</dbReference>
<gene>
    <name evidence="5" type="ORF">BJ959_001374</name>
</gene>
<sequence length="341" mass="35827">MTADGAGTRVAPTLEMVAERAGVSRATVSRVVNGSPRVSDETVAAVTAAIAELRYTPNRAARSLANRKAMAIALVIPEDTTRFFGDPYFAAIVQGISTALDDTGYALTLHLASASGRFDATVAYLRGGNVDGALVVSHHTDDHVLAELGESIPVVFGGRPADPASTDSYYVDVDNIAAAADGTRFLIERGRRRIGTIAGPADMPAGVDRLTGWQQAMTDAGLEPDAAVHGDFTLAGGMRATRELLDAHPDLDAIFVASDLMAMGAVTVLRERGIAVPEQVAVMGFDDSPAALACEVPLTTVRQPSVEQGERMARILLDLLAGRPVARRHLMPTSIVVRTSA</sequence>
<dbReference type="GO" id="GO:0000976">
    <property type="term" value="F:transcription cis-regulatory region binding"/>
    <property type="evidence" value="ECO:0007669"/>
    <property type="project" value="TreeGrafter"/>
</dbReference>
<keyword evidence="6" id="KW-1185">Reference proteome</keyword>
<dbReference type="Pfam" id="PF13377">
    <property type="entry name" value="Peripla_BP_3"/>
    <property type="match status" value="1"/>
</dbReference>
<evidence type="ECO:0000313" key="5">
    <source>
        <dbReference type="EMBL" id="MBB5617878.1"/>
    </source>
</evidence>
<keyword evidence="2" id="KW-0238">DNA-binding</keyword>
<name>A0A840XMN3_9MICO</name>
<dbReference type="Gene3D" id="3.40.50.2300">
    <property type="match status" value="2"/>
</dbReference>
<accession>A0A840XMN3</accession>
<keyword evidence="3" id="KW-0804">Transcription</keyword>
<dbReference type="OrthoDB" id="4268837at2"/>
<dbReference type="SUPFAM" id="SSF53822">
    <property type="entry name" value="Periplasmic binding protein-like I"/>
    <property type="match status" value="1"/>
</dbReference>
<proteinExistence type="predicted"/>
<protein>
    <submittedName>
        <fullName evidence="5">LacI family transcriptional regulator</fullName>
    </submittedName>
</protein>
<evidence type="ECO:0000256" key="1">
    <source>
        <dbReference type="ARBA" id="ARBA00023015"/>
    </source>
</evidence>
<dbReference type="CDD" id="cd06267">
    <property type="entry name" value="PBP1_LacI_sugar_binding-like"/>
    <property type="match status" value="1"/>
</dbReference>
<keyword evidence="1" id="KW-0805">Transcription regulation</keyword>
<feature type="domain" description="HTH lacI-type" evidence="4">
    <location>
        <begin position="12"/>
        <end position="66"/>
    </location>
</feature>
<dbReference type="CDD" id="cd01392">
    <property type="entry name" value="HTH_LacI"/>
    <property type="match status" value="1"/>
</dbReference>
<dbReference type="EMBL" id="JACHBS010000001">
    <property type="protein sequence ID" value="MBB5617878.1"/>
    <property type="molecule type" value="Genomic_DNA"/>
</dbReference>
<dbReference type="SMART" id="SM00354">
    <property type="entry name" value="HTH_LACI"/>
    <property type="match status" value="1"/>
</dbReference>
<dbReference type="PROSITE" id="PS50932">
    <property type="entry name" value="HTH_LACI_2"/>
    <property type="match status" value="1"/>
</dbReference>
<comment type="caution">
    <text evidence="5">The sequence shown here is derived from an EMBL/GenBank/DDBJ whole genome shotgun (WGS) entry which is preliminary data.</text>
</comment>
<dbReference type="InterPro" id="IPR010982">
    <property type="entry name" value="Lambda_DNA-bd_dom_sf"/>
</dbReference>
<dbReference type="AlphaFoldDB" id="A0A840XMN3"/>
<dbReference type="Gene3D" id="1.10.260.40">
    <property type="entry name" value="lambda repressor-like DNA-binding domains"/>
    <property type="match status" value="1"/>
</dbReference>
<dbReference type="Proteomes" id="UP000552883">
    <property type="component" value="Unassembled WGS sequence"/>
</dbReference>
<dbReference type="InterPro" id="IPR046335">
    <property type="entry name" value="LacI/GalR-like_sensor"/>
</dbReference>
<evidence type="ECO:0000259" key="4">
    <source>
        <dbReference type="PROSITE" id="PS50932"/>
    </source>
</evidence>
<dbReference type="PANTHER" id="PTHR30146">
    <property type="entry name" value="LACI-RELATED TRANSCRIPTIONAL REPRESSOR"/>
    <property type="match status" value="1"/>
</dbReference>
<evidence type="ECO:0000256" key="3">
    <source>
        <dbReference type="ARBA" id="ARBA00023163"/>
    </source>
</evidence>
<dbReference type="RefSeq" id="WP_153981404.1">
    <property type="nucleotide sequence ID" value="NZ_BAAANZ010000005.1"/>
</dbReference>
<dbReference type="GO" id="GO:0003700">
    <property type="term" value="F:DNA-binding transcription factor activity"/>
    <property type="evidence" value="ECO:0007669"/>
    <property type="project" value="TreeGrafter"/>
</dbReference>
<dbReference type="PANTHER" id="PTHR30146:SF109">
    <property type="entry name" value="HTH-TYPE TRANSCRIPTIONAL REGULATOR GALS"/>
    <property type="match status" value="1"/>
</dbReference>
<dbReference type="InterPro" id="IPR000843">
    <property type="entry name" value="HTH_LacI"/>
</dbReference>